<dbReference type="STRING" id="1855912.LuPra_06212"/>
<name>A0A143PXI2_LUTPR</name>
<dbReference type="InterPro" id="IPR016208">
    <property type="entry name" value="Ald_Oxase/xanthine_DH-like"/>
</dbReference>
<reference evidence="5" key="2">
    <citation type="submission" date="2016-04" db="EMBL/GenBank/DDBJ databases">
        <title>First Complete Genome Sequence of a Subdivision 6 Acidobacterium.</title>
        <authorList>
            <person name="Huang S."/>
            <person name="Vieira S."/>
            <person name="Bunk B."/>
            <person name="Riedel T."/>
            <person name="Sproeer C."/>
            <person name="Overmann J."/>
        </authorList>
    </citation>
    <scope>NUCLEOTIDE SEQUENCE [LARGE SCALE GENOMIC DNA]</scope>
    <source>
        <strain evidence="5">DSM 100886 HEG_-6_39</strain>
    </source>
</reference>
<dbReference type="GO" id="GO:0005506">
    <property type="term" value="F:iron ion binding"/>
    <property type="evidence" value="ECO:0007669"/>
    <property type="project" value="InterPro"/>
</dbReference>
<dbReference type="InterPro" id="IPR037165">
    <property type="entry name" value="AldOxase/xan_DH_Mopterin-bd_sf"/>
</dbReference>
<dbReference type="PANTHER" id="PTHR11908:SF132">
    <property type="entry name" value="ALDEHYDE OXIDASE 1-RELATED"/>
    <property type="match status" value="1"/>
</dbReference>
<evidence type="ECO:0000313" key="5">
    <source>
        <dbReference type="Proteomes" id="UP000076079"/>
    </source>
</evidence>
<dbReference type="EC" id="1.17.1.4" evidence="4"/>
<protein>
    <submittedName>
        <fullName evidence="4">Xanthine dehydrogenase molybdenum-binding subunit</fullName>
        <ecNumber evidence="4">1.17.1.4</ecNumber>
    </submittedName>
</protein>
<dbReference type="AlphaFoldDB" id="A0A143PXI2"/>
<dbReference type="Pfam" id="PF01315">
    <property type="entry name" value="Ald_Xan_dh_C"/>
    <property type="match status" value="1"/>
</dbReference>
<proteinExistence type="predicted"/>
<dbReference type="SMART" id="SM01008">
    <property type="entry name" value="Ald_Xan_dh_C"/>
    <property type="match status" value="1"/>
</dbReference>
<dbReference type="KEGG" id="abac:LuPra_06212"/>
<dbReference type="OrthoDB" id="9759099at2"/>
<dbReference type="InterPro" id="IPR008274">
    <property type="entry name" value="AldOxase/xan_DH_MoCoBD1"/>
</dbReference>
<keyword evidence="5" id="KW-1185">Reference proteome</keyword>
<feature type="domain" description="Aldehyde oxidase/xanthine dehydrogenase a/b hammerhead" evidence="3">
    <location>
        <begin position="56"/>
        <end position="145"/>
    </location>
</feature>
<dbReference type="InterPro" id="IPR000674">
    <property type="entry name" value="Ald_Oxase/Xan_DH_a/b"/>
</dbReference>
<evidence type="ECO:0000259" key="3">
    <source>
        <dbReference type="SMART" id="SM01008"/>
    </source>
</evidence>
<dbReference type="PANTHER" id="PTHR11908">
    <property type="entry name" value="XANTHINE DEHYDROGENASE"/>
    <property type="match status" value="1"/>
</dbReference>
<gene>
    <name evidence="4" type="primary">xdhA_3</name>
    <name evidence="4" type="ORF">LuPra_06212</name>
</gene>
<dbReference type="Gene3D" id="3.90.1170.50">
    <property type="entry name" value="Aldehyde oxidase/xanthine dehydrogenase, a/b hammerhead"/>
    <property type="match status" value="2"/>
</dbReference>
<organism evidence="4 5">
    <name type="scientific">Luteitalea pratensis</name>
    <dbReference type="NCBI Taxonomy" id="1855912"/>
    <lineage>
        <taxon>Bacteria</taxon>
        <taxon>Pseudomonadati</taxon>
        <taxon>Acidobacteriota</taxon>
        <taxon>Vicinamibacteria</taxon>
        <taxon>Vicinamibacterales</taxon>
        <taxon>Vicinamibacteraceae</taxon>
        <taxon>Luteitalea</taxon>
    </lineage>
</organism>
<sequence length="738" mass="77984">MADEPMVPIDSPIAGDQVAEVNLPASANPNSPYAWPKERKILSTRVNRIDGPLKVSGRAKYSYDVKRPGLLYGRILRSPHPHARITSIDLAPALAMKGVKAAVTIAKPGGKVMYVGDEVAAVAAATEDQARDAARAIKVEYEVLPFLASVEQALRPEAPPVFDGGNVKASQTEEEGNLQAGFAAAAHVVEQTYNTQVQTHVSLETHGCVCEWEGEKLTAWVSTQAVHGTREGFATSLGIPQANVRVITEHMGGGFGSKFGPDVQGIACARLAKEAKAPVQLMLDRREEHLAAGNRPSAYAKIKAGVSADGMLTAFDAETWGTGGAGASSGFPLPYIYTFPNRRRVHKDVYINAGQQRAMRAPGHPQGCFITEMLMDELADRVKMDPIEFRIRNLPPQAPNAMWREYFKVGASKFGWDKRHATGDPAPGPIKRGMGCAANRWGGGGRGTQAQCEILPDGGVVVRCGTQDLGVGTRTLIAVIAAETLGLQVKDIKVEIGDSNYPFSGGSGGSTTAPAVSPAIRVTVSKALQELATRVAPAIGVPAAQVTASNGRVHARDAPSKGLSWADACKRLQTTPVSVNAAWEAGLSASGSSGVQFAEVSVDVETGVAKVDRILCVQDCGLIVNQLTAESQCIGGMIMGVGYALYEDRILDRNTAAQVNPNMEWYMVPGMSDIPKIDIMLMNQPERGVIGIGEPPTISTAAAIANAVANAIGVRVRSIPLTPQKVITALGERAGGTL</sequence>
<dbReference type="Gene3D" id="3.30.365.10">
    <property type="entry name" value="Aldehyde oxidase/xanthine dehydrogenase, molybdopterin binding domain"/>
    <property type="match status" value="4"/>
</dbReference>
<dbReference type="Pfam" id="PF02738">
    <property type="entry name" value="MoCoBD_1"/>
    <property type="match status" value="1"/>
</dbReference>
<dbReference type="InterPro" id="IPR046867">
    <property type="entry name" value="AldOxase/xan_DH_MoCoBD2"/>
</dbReference>
<evidence type="ECO:0000256" key="1">
    <source>
        <dbReference type="ARBA" id="ARBA00022505"/>
    </source>
</evidence>
<reference evidence="4 5" key="1">
    <citation type="journal article" date="2016" name="Genome Announc.">
        <title>First Complete Genome Sequence of a Subdivision 6 Acidobacterium Strain.</title>
        <authorList>
            <person name="Huang S."/>
            <person name="Vieira S."/>
            <person name="Bunk B."/>
            <person name="Riedel T."/>
            <person name="Sproer C."/>
            <person name="Overmann J."/>
        </authorList>
    </citation>
    <scope>NUCLEOTIDE SEQUENCE [LARGE SCALE GENOMIC DNA]</scope>
    <source>
        <strain evidence="5">DSM 100886 HEG_-6_39</strain>
    </source>
</reference>
<accession>A0A143PXI2</accession>
<keyword evidence="2 4" id="KW-0560">Oxidoreductase</keyword>
<dbReference type="SUPFAM" id="SSF54665">
    <property type="entry name" value="CO dehydrogenase molybdoprotein N-domain-like"/>
    <property type="match status" value="1"/>
</dbReference>
<dbReference type="RefSeq" id="WP_110174340.1">
    <property type="nucleotide sequence ID" value="NZ_CP015136.1"/>
</dbReference>
<dbReference type="EMBL" id="CP015136">
    <property type="protein sequence ID" value="AMY12928.1"/>
    <property type="molecule type" value="Genomic_DNA"/>
</dbReference>
<dbReference type="SUPFAM" id="SSF56003">
    <property type="entry name" value="Molybdenum cofactor-binding domain"/>
    <property type="match status" value="1"/>
</dbReference>
<dbReference type="Pfam" id="PF20256">
    <property type="entry name" value="MoCoBD_2"/>
    <property type="match status" value="1"/>
</dbReference>
<dbReference type="Proteomes" id="UP000076079">
    <property type="component" value="Chromosome"/>
</dbReference>
<dbReference type="InterPro" id="IPR036856">
    <property type="entry name" value="Ald_Oxase/Xan_DH_a/b_sf"/>
</dbReference>
<dbReference type="GO" id="GO:0004854">
    <property type="term" value="F:xanthine dehydrogenase activity"/>
    <property type="evidence" value="ECO:0007669"/>
    <property type="project" value="UniProtKB-EC"/>
</dbReference>
<keyword evidence="1" id="KW-0500">Molybdenum</keyword>
<dbReference type="PATRIC" id="fig|1813736.3.peg.6524"/>
<evidence type="ECO:0000256" key="2">
    <source>
        <dbReference type="ARBA" id="ARBA00023002"/>
    </source>
</evidence>
<evidence type="ECO:0000313" key="4">
    <source>
        <dbReference type="EMBL" id="AMY12928.1"/>
    </source>
</evidence>